<name>A0A5P9NFK5_9GAMM</name>
<evidence type="ECO:0000313" key="4">
    <source>
        <dbReference type="Proteomes" id="UP000326287"/>
    </source>
</evidence>
<reference evidence="3 4" key="1">
    <citation type="submission" date="2019-02" db="EMBL/GenBank/DDBJ databases">
        <authorList>
            <person name="Li S.-H."/>
        </authorList>
    </citation>
    <scope>NUCLEOTIDE SEQUENCE [LARGE SCALE GENOMIC DNA]</scope>
    <source>
        <strain evidence="3 4">IMCC14385</strain>
    </source>
</reference>
<feature type="domain" description="Acyl-CoA thioesterase-like C-terminal" evidence="2">
    <location>
        <begin position="123"/>
        <end position="258"/>
    </location>
</feature>
<feature type="domain" description="Acyl-CoA thioesterase-like N-terminal HotDog" evidence="1">
    <location>
        <begin position="21"/>
        <end position="102"/>
    </location>
</feature>
<dbReference type="InterPro" id="IPR049450">
    <property type="entry name" value="ACOT8-like_C"/>
</dbReference>
<dbReference type="RefSeq" id="WP_152660397.1">
    <property type="nucleotide sequence ID" value="NZ_CP036422.1"/>
</dbReference>
<evidence type="ECO:0000313" key="3">
    <source>
        <dbReference type="EMBL" id="QFU74286.1"/>
    </source>
</evidence>
<dbReference type="InterPro" id="IPR042171">
    <property type="entry name" value="Acyl-CoA_hotdog"/>
</dbReference>
<dbReference type="AlphaFoldDB" id="A0A5P9NFK5"/>
<evidence type="ECO:0000259" key="2">
    <source>
        <dbReference type="Pfam" id="PF20789"/>
    </source>
</evidence>
<dbReference type="InterPro" id="IPR049449">
    <property type="entry name" value="TesB_ACOT8-like_N"/>
</dbReference>
<proteinExistence type="predicted"/>
<gene>
    <name evidence="3" type="ORF">EY643_00715</name>
</gene>
<dbReference type="SUPFAM" id="SSF54637">
    <property type="entry name" value="Thioesterase/thiol ester dehydrase-isomerase"/>
    <property type="match status" value="2"/>
</dbReference>
<dbReference type="Pfam" id="PF20789">
    <property type="entry name" value="4HBT_3C"/>
    <property type="match status" value="1"/>
</dbReference>
<accession>A0A5P9NFK5</accession>
<evidence type="ECO:0000259" key="1">
    <source>
        <dbReference type="Pfam" id="PF13622"/>
    </source>
</evidence>
<dbReference type="Gene3D" id="2.40.160.210">
    <property type="entry name" value="Acyl-CoA thioesterase, double hotdog domain"/>
    <property type="match status" value="1"/>
</dbReference>
<dbReference type="PANTHER" id="PTHR38110">
    <property type="entry name" value="CHROMOSOME 23, WHOLE GENOME SHOTGUN SEQUENCE"/>
    <property type="match status" value="1"/>
</dbReference>
<dbReference type="InterPro" id="IPR052389">
    <property type="entry name" value="Sec_Metab_Biosynth-Assoc"/>
</dbReference>
<dbReference type="Proteomes" id="UP000326287">
    <property type="component" value="Chromosome"/>
</dbReference>
<protein>
    <submittedName>
        <fullName evidence="3">Thioesterase family protein</fullName>
    </submittedName>
</protein>
<organism evidence="3 4">
    <name type="scientific">Halioglobus maricola</name>
    <dbReference type="NCBI Taxonomy" id="2601894"/>
    <lineage>
        <taxon>Bacteria</taxon>
        <taxon>Pseudomonadati</taxon>
        <taxon>Pseudomonadota</taxon>
        <taxon>Gammaproteobacteria</taxon>
        <taxon>Cellvibrionales</taxon>
        <taxon>Halieaceae</taxon>
        <taxon>Halioglobus</taxon>
    </lineage>
</organism>
<dbReference type="PANTHER" id="PTHR38110:SF1">
    <property type="entry name" value="THIOESTERASE DOMAIN-CONTAINING PROTEIN"/>
    <property type="match status" value="1"/>
</dbReference>
<dbReference type="InterPro" id="IPR029069">
    <property type="entry name" value="HotDog_dom_sf"/>
</dbReference>
<keyword evidence="4" id="KW-1185">Reference proteome</keyword>
<sequence length="266" mass="28452">MDFAKATNVTPSSNGFDAEIHSGWDIGGNANGGYLMALAARAMSAASRPHPVSVTAHYLSPGRPGPVHISTDIVKTGRTFTTARATMMGPDKPILELLGCFGELANVAGAVLIDAEPPEMPPPEDCVKLEPSPKGFPPPLMANLDMRMHPEDAGGLAGKPTGEPQTRGWIRLPEEQPVDAFALMLFADAFPPTIFNTALPIGWVPTVEMTTQVRGLPEPGWLRCRFSTRFITGGMLEEDGEIWDQSGRLVALSRQLALTPRNPTSG</sequence>
<dbReference type="EMBL" id="CP036422">
    <property type="protein sequence ID" value="QFU74286.1"/>
    <property type="molecule type" value="Genomic_DNA"/>
</dbReference>
<dbReference type="OrthoDB" id="7059210at2"/>
<dbReference type="Pfam" id="PF13622">
    <property type="entry name" value="4HBT_3"/>
    <property type="match status" value="1"/>
</dbReference>
<dbReference type="KEGG" id="halc:EY643_00715"/>